<dbReference type="InterPro" id="IPR016024">
    <property type="entry name" value="ARM-type_fold"/>
</dbReference>
<sequence length="671" mass="71956">MTEINAQQLTELFASEREEERLRALRGLADLGVEKHLSLLYRAFGDESWRLRKEATDLFLAMPAAGELAGEIVELLHAHDNAGLRNTAVDILIRLGRQAVPRLLEELRCPDHDVRKFVLDILGAIGDPETGEAMIACLADADSNVRAAAAENLGRLKLVEAVPRLLAAMEEADLMFRFTILEALAQIGAEVPVERLLAYRDEPLLRKALFDCLGHVGNDAAVPVLLEGLSDPMSNVREAAAVALERIAGRNVEAVGACLGDGRDLGPLLAGLLESRNESVRRAAIRLLGWIGDEKTAAQLLELAREDAFTRDAVQALIAIANRSACALTRLWTEIDARSRAFLAYVLGEAGCEESRPLLLDALQQPVPELQQAAGHALGKVGGAEAPRALAGCLADCEPEIMDTLVRALISLAGRYPHEVVGAATVLFQAEDERIRTEAVNILAGINDGEIVPLVVMALKDESPSVRAAAVRACSGRDEGELWQALVLALTDEVGDVRRLAAEAIGGSGHPDACDALRLAVQDEDIWVRASAVRALGRIASEEALALVREKLADPVGLVVIAGLETLVEAAPQSAGEALVEALDHDDAEVVIAALKQLALSGCSDWVAGRGEALLNHGNWEVRLTAARTLVEVGAEQVASLLENRLLIEGEDLVRQQLVELLEALRAAREF</sequence>
<dbReference type="RefSeq" id="WP_148894322.1">
    <property type="nucleotide sequence ID" value="NZ_VNIB01000001.1"/>
</dbReference>
<dbReference type="InterPro" id="IPR004155">
    <property type="entry name" value="PBS_lyase_HEAT"/>
</dbReference>
<reference evidence="2 3" key="1">
    <citation type="submission" date="2019-07" db="EMBL/GenBank/DDBJ databases">
        <title>Genomic Encyclopedia of Type Strains, Phase IV (KMG-IV): sequencing the most valuable type-strain genomes for metagenomic binning, comparative biology and taxonomic classification.</title>
        <authorList>
            <person name="Goeker M."/>
        </authorList>
    </citation>
    <scope>NUCLEOTIDE SEQUENCE [LARGE SCALE GENOMIC DNA]</scope>
    <source>
        <strain evidence="2 3">SS015</strain>
    </source>
</reference>
<dbReference type="Gene3D" id="1.25.10.10">
    <property type="entry name" value="Leucine-rich Repeat Variant"/>
    <property type="match status" value="5"/>
</dbReference>
<accession>A0A5D3WNN0</accession>
<evidence type="ECO:0000256" key="1">
    <source>
        <dbReference type="ARBA" id="ARBA00022737"/>
    </source>
</evidence>
<comment type="caution">
    <text evidence="2">The sequence shown here is derived from an EMBL/GenBank/DDBJ whole genome shotgun (WGS) entry which is preliminary data.</text>
</comment>
<evidence type="ECO:0000313" key="2">
    <source>
        <dbReference type="EMBL" id="TYP00135.1"/>
    </source>
</evidence>
<protein>
    <submittedName>
        <fullName evidence="2">HEAT repeat protein</fullName>
    </submittedName>
</protein>
<evidence type="ECO:0000313" key="3">
    <source>
        <dbReference type="Proteomes" id="UP000324159"/>
    </source>
</evidence>
<dbReference type="GO" id="GO:0016491">
    <property type="term" value="F:oxidoreductase activity"/>
    <property type="evidence" value="ECO:0007669"/>
    <property type="project" value="TreeGrafter"/>
</dbReference>
<keyword evidence="3" id="KW-1185">Reference proteome</keyword>
<dbReference type="OrthoDB" id="3661251at2"/>
<dbReference type="SMART" id="SM00567">
    <property type="entry name" value="EZ_HEAT"/>
    <property type="match status" value="15"/>
</dbReference>
<dbReference type="Proteomes" id="UP000324159">
    <property type="component" value="Unassembled WGS sequence"/>
</dbReference>
<dbReference type="PANTHER" id="PTHR12697">
    <property type="entry name" value="PBS LYASE HEAT-LIKE PROTEIN"/>
    <property type="match status" value="1"/>
</dbReference>
<proteinExistence type="predicted"/>
<name>A0A5D3WNN0_9BACT</name>
<dbReference type="InterPro" id="IPR000357">
    <property type="entry name" value="HEAT"/>
</dbReference>
<dbReference type="PANTHER" id="PTHR12697:SF5">
    <property type="entry name" value="DEOXYHYPUSINE HYDROXYLASE"/>
    <property type="match status" value="1"/>
</dbReference>
<gene>
    <name evidence="2" type="ORF">EDC39_101295</name>
</gene>
<dbReference type="Pfam" id="PF02985">
    <property type="entry name" value="HEAT"/>
    <property type="match status" value="2"/>
</dbReference>
<dbReference type="InterPro" id="IPR011989">
    <property type="entry name" value="ARM-like"/>
</dbReference>
<dbReference type="EMBL" id="VNIB01000001">
    <property type="protein sequence ID" value="TYP00135.1"/>
    <property type="molecule type" value="Genomic_DNA"/>
</dbReference>
<dbReference type="AlphaFoldDB" id="A0A5D3WNN0"/>
<organism evidence="2 3">
    <name type="scientific">Geothermobacter ehrlichii</name>
    <dbReference type="NCBI Taxonomy" id="213224"/>
    <lineage>
        <taxon>Bacteria</taxon>
        <taxon>Pseudomonadati</taxon>
        <taxon>Thermodesulfobacteriota</taxon>
        <taxon>Desulfuromonadia</taxon>
        <taxon>Desulfuromonadales</taxon>
        <taxon>Geothermobacteraceae</taxon>
        <taxon>Geothermobacter</taxon>
    </lineage>
</organism>
<dbReference type="Pfam" id="PF13646">
    <property type="entry name" value="HEAT_2"/>
    <property type="match status" value="5"/>
</dbReference>
<dbReference type="SUPFAM" id="SSF48371">
    <property type="entry name" value="ARM repeat"/>
    <property type="match status" value="1"/>
</dbReference>
<keyword evidence="1" id="KW-0677">Repeat</keyword>